<evidence type="ECO:0000256" key="2">
    <source>
        <dbReference type="ARBA" id="ARBA00010075"/>
    </source>
</evidence>
<dbReference type="AlphaFoldDB" id="A0A4V1YVT8"/>
<keyword evidence="3" id="KW-0815">Transposition</keyword>
<name>A0A4V1YVT8_9BACT</name>
<keyword evidence="4" id="KW-0238">DNA-binding</keyword>
<dbReference type="GO" id="GO:0006313">
    <property type="term" value="P:DNA transposition"/>
    <property type="evidence" value="ECO:0007669"/>
    <property type="project" value="InterPro"/>
</dbReference>
<comment type="similarity">
    <text evidence="2">Belongs to the transposase 11 family.</text>
</comment>
<feature type="domain" description="Transposase InsH N-terminal" evidence="7">
    <location>
        <begin position="25"/>
        <end position="121"/>
    </location>
</feature>
<gene>
    <name evidence="8" type="ORF">F2Y58_24575</name>
</gene>
<accession>A0A4V1YVT8</accession>
<dbReference type="Pfam" id="PF05598">
    <property type="entry name" value="DUF772"/>
    <property type="match status" value="1"/>
</dbReference>
<evidence type="ECO:0000256" key="1">
    <source>
        <dbReference type="ARBA" id="ARBA00003544"/>
    </source>
</evidence>
<reference evidence="8 9" key="1">
    <citation type="journal article" date="2019" name="Nat. Med.">
        <title>A library of human gut bacterial isolates paired with longitudinal multiomics data enables mechanistic microbiome research.</title>
        <authorList>
            <person name="Poyet M."/>
            <person name="Groussin M."/>
            <person name="Gibbons S.M."/>
            <person name="Avila-Pacheco J."/>
            <person name="Jiang X."/>
            <person name="Kearney S.M."/>
            <person name="Perrotta A.R."/>
            <person name="Berdy B."/>
            <person name="Zhao S."/>
            <person name="Lieberman T.D."/>
            <person name="Swanson P.K."/>
            <person name="Smith M."/>
            <person name="Roesemann S."/>
            <person name="Alexander J.E."/>
            <person name="Rich S.A."/>
            <person name="Livny J."/>
            <person name="Vlamakis H."/>
            <person name="Clish C."/>
            <person name="Bullock K."/>
            <person name="Deik A."/>
            <person name="Scott J."/>
            <person name="Pierce K.A."/>
            <person name="Xavier R.J."/>
            <person name="Alm E.J."/>
        </authorList>
    </citation>
    <scope>NUCLEOTIDE SEQUENCE [LARGE SCALE GENOMIC DNA]</scope>
    <source>
        <strain evidence="8 9">BIOML-A1</strain>
    </source>
</reference>
<evidence type="ECO:0000313" key="8">
    <source>
        <dbReference type="EMBL" id="KAA5389828.1"/>
    </source>
</evidence>
<sequence length="357" mass="41185">MNKLSRYRNRIHKSLFESEDTQSALSDLGNPLSALECLIDFELFRPLLEESLLKKDRKNNAGRKAIDPVLMFKVLFLQRYYGLGDHQIQYQIVDRASFRGFLGIESVEEVPDEKTVWKYREALTAGGVYDRLFGMFRTYMEERGLVFNGGKIVDASFVIAPRQRNTRDENSTIKEGRGDELWNDNPHKKCHKDIDARWTKKRGESYYGYKNHSKVCAKTKVVLAYETTSASVHDSKEVTALLTEEDKGKPLYLDAGYAGKEDEIREYGMTPVICEKGYRNHPLTEVQKTDNREKSKVRSRVEHVFGFMERSMNGLFVRTVGIIRAKANIALTSLVYNICRFCQIVRYHSDWLAVCKG</sequence>
<dbReference type="GO" id="GO:0004803">
    <property type="term" value="F:transposase activity"/>
    <property type="evidence" value="ECO:0007669"/>
    <property type="project" value="InterPro"/>
</dbReference>
<dbReference type="Proteomes" id="UP000481616">
    <property type="component" value="Unassembled WGS sequence"/>
</dbReference>
<evidence type="ECO:0000256" key="4">
    <source>
        <dbReference type="ARBA" id="ARBA00023125"/>
    </source>
</evidence>
<comment type="function">
    <text evidence="1">Involved in the transposition of the insertion sequence IS5.</text>
</comment>
<dbReference type="RefSeq" id="WP_130054694.1">
    <property type="nucleotide sequence ID" value="NZ_RCXK01000095.1"/>
</dbReference>
<organism evidence="8 9">
    <name type="scientific">Phocaeicola dorei</name>
    <dbReference type="NCBI Taxonomy" id="357276"/>
    <lineage>
        <taxon>Bacteria</taxon>
        <taxon>Pseudomonadati</taxon>
        <taxon>Bacteroidota</taxon>
        <taxon>Bacteroidia</taxon>
        <taxon>Bacteroidales</taxon>
        <taxon>Bacteroidaceae</taxon>
        <taxon>Phocaeicola</taxon>
    </lineage>
</organism>
<dbReference type="PANTHER" id="PTHR35604">
    <property type="entry name" value="TRANSPOSASE INSH FOR INSERTION SEQUENCE ELEMENT IS5A-RELATED"/>
    <property type="match status" value="1"/>
</dbReference>
<dbReference type="InterPro" id="IPR002559">
    <property type="entry name" value="Transposase_11"/>
</dbReference>
<dbReference type="Pfam" id="PF01609">
    <property type="entry name" value="DDE_Tnp_1"/>
    <property type="match status" value="1"/>
</dbReference>
<dbReference type="EMBL" id="VVYY01000083">
    <property type="protein sequence ID" value="KAA5389828.1"/>
    <property type="molecule type" value="Genomic_DNA"/>
</dbReference>
<dbReference type="InterPro" id="IPR008490">
    <property type="entry name" value="Transposase_InsH_N"/>
</dbReference>
<evidence type="ECO:0000313" key="9">
    <source>
        <dbReference type="Proteomes" id="UP000481616"/>
    </source>
</evidence>
<evidence type="ECO:0000256" key="5">
    <source>
        <dbReference type="ARBA" id="ARBA00023172"/>
    </source>
</evidence>
<protein>
    <submittedName>
        <fullName evidence="8">IS5 family transposase</fullName>
    </submittedName>
</protein>
<proteinExistence type="inferred from homology"/>
<evidence type="ECO:0000259" key="7">
    <source>
        <dbReference type="Pfam" id="PF05598"/>
    </source>
</evidence>
<keyword evidence="5" id="KW-0233">DNA recombination</keyword>
<dbReference type="GO" id="GO:0003677">
    <property type="term" value="F:DNA binding"/>
    <property type="evidence" value="ECO:0007669"/>
    <property type="project" value="UniProtKB-KW"/>
</dbReference>
<evidence type="ECO:0000259" key="6">
    <source>
        <dbReference type="Pfam" id="PF01609"/>
    </source>
</evidence>
<dbReference type="PANTHER" id="PTHR35604:SF2">
    <property type="entry name" value="TRANSPOSASE INSH FOR INSERTION SEQUENCE ELEMENT IS5A-RELATED"/>
    <property type="match status" value="1"/>
</dbReference>
<feature type="domain" description="Transposase IS4-like" evidence="6">
    <location>
        <begin position="153"/>
        <end position="338"/>
    </location>
</feature>
<dbReference type="InterPro" id="IPR047959">
    <property type="entry name" value="Transpos_IS5"/>
</dbReference>
<dbReference type="NCBIfam" id="NF033581">
    <property type="entry name" value="transpos_IS5_4"/>
    <property type="match status" value="1"/>
</dbReference>
<evidence type="ECO:0000256" key="3">
    <source>
        <dbReference type="ARBA" id="ARBA00022578"/>
    </source>
</evidence>
<comment type="caution">
    <text evidence="8">The sequence shown here is derived from an EMBL/GenBank/DDBJ whole genome shotgun (WGS) entry which is preliminary data.</text>
</comment>